<keyword evidence="3" id="KW-0337">GPI-anchor biosynthesis</keyword>
<evidence type="ECO:0000256" key="4">
    <source>
        <dbReference type="ARBA" id="ARBA00022729"/>
    </source>
</evidence>
<gene>
    <name evidence="6" type="ORF">T11_10194</name>
</gene>
<dbReference type="InterPro" id="IPR028361">
    <property type="entry name" value="GPI_transamidase"/>
</dbReference>
<dbReference type="PANTHER" id="PTHR48067">
    <property type="entry name" value="GPI-ANCHOR TRANSAMIDASE"/>
    <property type="match status" value="1"/>
</dbReference>
<comment type="similarity">
    <text evidence="2">Belongs to the peptidase C13 family.</text>
</comment>
<keyword evidence="5" id="KW-0472">Membrane</keyword>
<evidence type="ECO:0000256" key="1">
    <source>
        <dbReference type="ARBA" id="ARBA00004687"/>
    </source>
</evidence>
<dbReference type="Pfam" id="PF01650">
    <property type="entry name" value="Peptidase_C13"/>
    <property type="match status" value="1"/>
</dbReference>
<sequence>LKYFKCDMALNLIFHLLWIWIIFIVVDALHDEKLSGFFYSAGHTNNWAVFVCTSRFWFNYRHIANVLSMYHSVKKLGIPDRFIMEIVDKNFSFKFSQIIMMLADDMPCSPRNPKPGALYNSAFHPINLYGEDVEVDYRGYEVTVENFIRILIGRVPTATSRSKRLLSDYQSNVLIYMTGHGGDGFLKFQDAEEVTNIDLADAIEQMWQKNRHVKEMMIFIVNFTVSFRYHELMLIVDTCQAASMYQKIYSPNVIALGSSIIGEDSLSHHLDSTLGVYMIDRYTYYALGFLQSVWPNSNRTLAEFLACCPKSKCLSTVGVRTDLFNKNPSKVLITDFFGSVRNIAYLQEKLEPDIA</sequence>
<accession>A0A0V1HCJ7</accession>
<keyword evidence="5" id="KW-1133">Transmembrane helix</keyword>
<evidence type="ECO:0000313" key="7">
    <source>
        <dbReference type="Proteomes" id="UP000055024"/>
    </source>
</evidence>
<evidence type="ECO:0000256" key="5">
    <source>
        <dbReference type="SAM" id="Phobius"/>
    </source>
</evidence>
<comment type="caution">
    <text evidence="6">The sequence shown here is derived from an EMBL/GenBank/DDBJ whole genome shotgun (WGS) entry which is preliminary data.</text>
</comment>
<dbReference type="GO" id="GO:0016255">
    <property type="term" value="P:attachment of GPI anchor to protein"/>
    <property type="evidence" value="ECO:0007669"/>
    <property type="project" value="InterPro"/>
</dbReference>
<dbReference type="STRING" id="268475.A0A0V1HCJ7"/>
<name>A0A0V1HCJ7_9BILA</name>
<feature type="transmembrane region" description="Helical" evidence="5">
    <location>
        <begin position="12"/>
        <end position="30"/>
    </location>
</feature>
<comment type="pathway">
    <text evidence="1">Glycolipid biosynthesis; glycosylphosphatidylinositol-anchor biosynthesis.</text>
</comment>
<dbReference type="GO" id="GO:0006506">
    <property type="term" value="P:GPI anchor biosynthetic process"/>
    <property type="evidence" value="ECO:0007669"/>
    <property type="project" value="UniProtKB-UniPathway"/>
</dbReference>
<feature type="non-terminal residue" evidence="6">
    <location>
        <position position="1"/>
    </location>
</feature>
<keyword evidence="7" id="KW-1185">Reference proteome</keyword>
<dbReference type="PANTHER" id="PTHR48067:SF1">
    <property type="entry name" value="GPI-ANCHOR TRANSAMIDASE"/>
    <property type="match status" value="1"/>
</dbReference>
<evidence type="ECO:0000313" key="6">
    <source>
        <dbReference type="EMBL" id="KRZ08347.1"/>
    </source>
</evidence>
<dbReference type="GO" id="GO:0042765">
    <property type="term" value="C:GPI-anchor transamidase complex"/>
    <property type="evidence" value="ECO:0007669"/>
    <property type="project" value="InterPro"/>
</dbReference>
<dbReference type="GO" id="GO:0006508">
    <property type="term" value="P:proteolysis"/>
    <property type="evidence" value="ECO:0007669"/>
    <property type="project" value="InterPro"/>
</dbReference>
<keyword evidence="5" id="KW-0812">Transmembrane</keyword>
<dbReference type="UniPathway" id="UPA00196"/>
<proteinExistence type="inferred from homology"/>
<dbReference type="GO" id="GO:0003923">
    <property type="term" value="F:GPI-anchor transamidase activity"/>
    <property type="evidence" value="ECO:0007669"/>
    <property type="project" value="InterPro"/>
</dbReference>
<organism evidence="6 7">
    <name type="scientific">Trichinella zimbabwensis</name>
    <dbReference type="NCBI Taxonomy" id="268475"/>
    <lineage>
        <taxon>Eukaryota</taxon>
        <taxon>Metazoa</taxon>
        <taxon>Ecdysozoa</taxon>
        <taxon>Nematoda</taxon>
        <taxon>Enoplea</taxon>
        <taxon>Dorylaimia</taxon>
        <taxon>Trichinellida</taxon>
        <taxon>Trichinellidae</taxon>
        <taxon>Trichinella</taxon>
    </lineage>
</organism>
<dbReference type="Gene3D" id="3.40.50.1460">
    <property type="match status" value="1"/>
</dbReference>
<reference evidence="6 7" key="1">
    <citation type="submission" date="2015-01" db="EMBL/GenBank/DDBJ databases">
        <title>Evolution of Trichinella species and genotypes.</title>
        <authorList>
            <person name="Korhonen P.K."/>
            <person name="Edoardo P."/>
            <person name="Giuseppe L.R."/>
            <person name="Gasser R.B."/>
        </authorList>
    </citation>
    <scope>NUCLEOTIDE SEQUENCE [LARGE SCALE GENOMIC DNA]</scope>
    <source>
        <strain evidence="6">ISS1029</strain>
    </source>
</reference>
<keyword evidence="4" id="KW-0732">Signal</keyword>
<dbReference type="EMBL" id="JYDP01000088">
    <property type="protein sequence ID" value="KRZ08347.1"/>
    <property type="molecule type" value="Genomic_DNA"/>
</dbReference>
<protein>
    <submittedName>
        <fullName evidence="6">Putative GPI-anchor transamidase</fullName>
    </submittedName>
</protein>
<dbReference type="PIRSF" id="PIRSF019663">
    <property type="entry name" value="Legumain"/>
    <property type="match status" value="1"/>
</dbReference>
<dbReference type="OrthoDB" id="192611at2759"/>
<dbReference type="AlphaFoldDB" id="A0A0V1HCJ7"/>
<evidence type="ECO:0000256" key="2">
    <source>
        <dbReference type="ARBA" id="ARBA00009941"/>
    </source>
</evidence>
<dbReference type="InterPro" id="IPR001096">
    <property type="entry name" value="Peptidase_C13"/>
</dbReference>
<dbReference type="Proteomes" id="UP000055024">
    <property type="component" value="Unassembled WGS sequence"/>
</dbReference>
<evidence type="ECO:0000256" key="3">
    <source>
        <dbReference type="ARBA" id="ARBA00022502"/>
    </source>
</evidence>
<dbReference type="PIRSF" id="PIRSF500138">
    <property type="entry name" value="GPI8"/>
    <property type="match status" value="1"/>
</dbReference>